<dbReference type="Proteomes" id="UP000554235">
    <property type="component" value="Unassembled WGS sequence"/>
</dbReference>
<keyword evidence="4" id="KW-1185">Reference proteome</keyword>
<dbReference type="SUPFAM" id="SSF55729">
    <property type="entry name" value="Acyl-CoA N-acyltransferases (Nat)"/>
    <property type="match status" value="1"/>
</dbReference>
<organism evidence="3 4">
    <name type="scientific">Fusarium albosuccineum</name>
    <dbReference type="NCBI Taxonomy" id="1237068"/>
    <lineage>
        <taxon>Eukaryota</taxon>
        <taxon>Fungi</taxon>
        <taxon>Dikarya</taxon>
        <taxon>Ascomycota</taxon>
        <taxon>Pezizomycotina</taxon>
        <taxon>Sordariomycetes</taxon>
        <taxon>Hypocreomycetidae</taxon>
        <taxon>Hypocreales</taxon>
        <taxon>Nectriaceae</taxon>
        <taxon>Fusarium</taxon>
        <taxon>Fusarium decemcellulare species complex</taxon>
    </lineage>
</organism>
<evidence type="ECO:0000313" key="3">
    <source>
        <dbReference type="EMBL" id="KAF4470975.1"/>
    </source>
</evidence>
<name>A0A8H4LM04_9HYPO</name>
<dbReference type="Gene3D" id="3.40.630.30">
    <property type="match status" value="1"/>
</dbReference>
<dbReference type="CDD" id="cd04301">
    <property type="entry name" value="NAT_SF"/>
    <property type="match status" value="1"/>
</dbReference>
<proteinExistence type="predicted"/>
<accession>A0A8H4LM04</accession>
<comment type="caution">
    <text evidence="3">The sequence shown here is derived from an EMBL/GenBank/DDBJ whole genome shotgun (WGS) entry which is preliminary data.</text>
</comment>
<dbReference type="AlphaFoldDB" id="A0A8H4LM04"/>
<evidence type="ECO:0000256" key="1">
    <source>
        <dbReference type="SAM" id="MobiDB-lite"/>
    </source>
</evidence>
<dbReference type="InterPro" id="IPR052523">
    <property type="entry name" value="Trichothecene_AcTrans"/>
</dbReference>
<dbReference type="InterPro" id="IPR016181">
    <property type="entry name" value="Acyl_CoA_acyltransferase"/>
</dbReference>
<dbReference type="GO" id="GO:0016747">
    <property type="term" value="F:acyltransferase activity, transferring groups other than amino-acyl groups"/>
    <property type="evidence" value="ECO:0007669"/>
    <property type="project" value="InterPro"/>
</dbReference>
<reference evidence="3 4" key="1">
    <citation type="submission" date="2020-01" db="EMBL/GenBank/DDBJ databases">
        <title>Identification and distribution of gene clusters putatively required for synthesis of sphingolipid metabolism inhibitors in phylogenetically diverse species of the filamentous fungus Fusarium.</title>
        <authorList>
            <person name="Kim H.-S."/>
            <person name="Busman M."/>
            <person name="Brown D.W."/>
            <person name="Divon H."/>
            <person name="Uhlig S."/>
            <person name="Proctor R.H."/>
        </authorList>
    </citation>
    <scope>NUCLEOTIDE SEQUENCE [LARGE SCALE GENOMIC DNA]</scope>
    <source>
        <strain evidence="3 4">NRRL 20459</strain>
    </source>
</reference>
<gene>
    <name evidence="3" type="ORF">FALBO_2116</name>
</gene>
<dbReference type="PANTHER" id="PTHR42791">
    <property type="entry name" value="GNAT FAMILY ACETYLTRANSFERASE"/>
    <property type="match status" value="1"/>
</dbReference>
<dbReference type="OrthoDB" id="410198at2759"/>
<evidence type="ECO:0000259" key="2">
    <source>
        <dbReference type="PROSITE" id="PS51186"/>
    </source>
</evidence>
<keyword evidence="3" id="KW-0012">Acyltransferase</keyword>
<feature type="domain" description="N-acetyltransferase" evidence="2">
    <location>
        <begin position="61"/>
        <end position="201"/>
    </location>
</feature>
<protein>
    <submittedName>
        <fullName evidence="3">Acyl- N-acyltransferases (Nat)</fullName>
    </submittedName>
</protein>
<sequence>MTVTILPVSSPDLPTLVDFVHASKLCLTINRLLYLNWPNDAAQKRQYKQAVETSFNNEAVISLKAVDDETKDLVGYLVLTPKQVAEANPTPAEKTESETQDVPQGMHPGVLAAVEDVAAKIDRAASTFDHLELTWIYVKPSHRNQGVGSVLLKEAQRRARAQGVPIALCSEPAAYEFYKKRGFRDTIHVDIDLCQWAPPYSGFGVFRLSGMTWHYQPSESV</sequence>
<dbReference type="EMBL" id="JAADYS010000267">
    <property type="protein sequence ID" value="KAF4470975.1"/>
    <property type="molecule type" value="Genomic_DNA"/>
</dbReference>
<dbReference type="PANTHER" id="PTHR42791:SF4">
    <property type="entry name" value="ACETYLTRANSFERASE, GNAT FAMILY FAMILY (AFU_ORTHOLOGUE AFUA_4G09540)-RELATED"/>
    <property type="match status" value="1"/>
</dbReference>
<keyword evidence="3" id="KW-0808">Transferase</keyword>
<evidence type="ECO:0000313" key="4">
    <source>
        <dbReference type="Proteomes" id="UP000554235"/>
    </source>
</evidence>
<dbReference type="PROSITE" id="PS51186">
    <property type="entry name" value="GNAT"/>
    <property type="match status" value="1"/>
</dbReference>
<dbReference type="Pfam" id="PF13508">
    <property type="entry name" value="Acetyltransf_7"/>
    <property type="match status" value="1"/>
</dbReference>
<dbReference type="InterPro" id="IPR000182">
    <property type="entry name" value="GNAT_dom"/>
</dbReference>
<feature type="region of interest" description="Disordered" evidence="1">
    <location>
        <begin position="85"/>
        <end position="104"/>
    </location>
</feature>